<dbReference type="EMBL" id="CAJNOJ010000889">
    <property type="protein sequence ID" value="CAF1531587.1"/>
    <property type="molecule type" value="Genomic_DNA"/>
</dbReference>
<evidence type="ECO:0000313" key="5">
    <source>
        <dbReference type="Proteomes" id="UP000663852"/>
    </source>
</evidence>
<feature type="transmembrane region" description="Helical" evidence="1">
    <location>
        <begin position="465"/>
        <end position="483"/>
    </location>
</feature>
<keyword evidence="1" id="KW-1133">Transmembrane helix</keyword>
<evidence type="ECO:0000313" key="4">
    <source>
        <dbReference type="Proteomes" id="UP000663828"/>
    </source>
</evidence>
<evidence type="ECO:0000313" key="3">
    <source>
        <dbReference type="EMBL" id="CAF1557065.1"/>
    </source>
</evidence>
<dbReference type="Proteomes" id="UP000663828">
    <property type="component" value="Unassembled WGS sequence"/>
</dbReference>
<feature type="transmembrane region" description="Helical" evidence="1">
    <location>
        <begin position="860"/>
        <end position="878"/>
    </location>
</feature>
<evidence type="ECO:0000313" key="2">
    <source>
        <dbReference type="EMBL" id="CAF1531587.1"/>
    </source>
</evidence>
<proteinExistence type="predicted"/>
<accession>A0A815VKV8</accession>
<dbReference type="EMBL" id="CAJNOR010005325">
    <property type="protein sequence ID" value="CAF1557065.1"/>
    <property type="molecule type" value="Genomic_DNA"/>
</dbReference>
<name>A0A815VKV8_ADIRI</name>
<dbReference type="AlphaFoldDB" id="A0A815VKV8"/>
<sequence>MISAVKSYFVNLNIFEPSPDSNEREDDQQRRLNIISTRIYLVVLLLILFLFGLYTKLNFATSIITIEYPTEDQFEKLPQDARCHCSHISISYGDFVSLQTTIHQVCVSDFVSDRWINALFFGLNTSFFDIYDFRITASSQFEALAGFCRLSQANILQSISSFYKNKLITPQILSKKTLEAQVEGLIKQFQLTISNNFNNQLKLVREMTMANQLKTALPISMIPAYYYDDYYGYFVFMINIGIEKSDGSICACEFTPDCIGTSGIYKELAPSSLYFDTNKEVAMTISGLVGSCLPVDIALFSTLECFYNQSCIDKLVSFLPKIETFKALKVDNQSRFELNATIKSIVNQLMIENWKKNITYEKYYKQCAPISCIYSILKRPNFKYTSIRLISLLSGLTVVLGIIIPIIIKFSNRLKNRQPTPHISLNNRIHQLKIQIKILIIELNIFKHYPSTDRQIHYQRIATRLYIIFLLISLTILSIYLSLNTEIQKKILLNPTENQYIQLQEIYSDNLLCPCTNISMNYSTFITIQPYYHQLCSSDLISLKWLDYTKFNDPNIDLVSTDYRASASTQFRLLKILCEQAEQIITNSLNIFLQTDFISSKVISIQLFESQINSSIQEWQSYITNRFLLTIELFQSISQGNLLMNGKLNTNITTNYISRETKILPKTYGNCTCGISQSCSTSLRIYSNMDEYPQIIELYHISNFFIGCFPFEALLASTLEFFYNKSQMIILDRYMQFPMKRLFNFSSLDSTRNIPNEIINSIIKRIMVDSWLSRISFSSYYYICAPLSCVYEYSSRNDILFIVTSIVGLFGGLSLGIKLFLLITLRFIYKIMNGVNRIALLQSIKNICICQNEHQIINRLHFLLIIIVFCIVYSFSVLTPQTITINTKKPSLDLYEDLLKHYSNTLQCSCSQISMKHEVFLTIKPYFHQICSSDFINSDWMEYLYNNNNDQYSFYAQFQLLASFCQLSQQTVNNALSQLIKTNFINDQLLSSKVLNGRIKIIIDEFQLTLPDNFLNILSLIRETISANKFMSVLSTNWIFFTPSQINYLWTAHTIPINYGECNCGLSSKCIQSSKGMLIGCYPLETLLQMDLNCFYDQQCIDSNKTFQALNVSYLQISHFNSNNTIESLINKLMIEEFYQNISYEKYFDQCAPSSCTYSYIDQTNIIQGLTNIISLYGGLMVICRVIVVTIVKIFRHQKERRIISIIN</sequence>
<keyword evidence="4" id="KW-1185">Reference proteome</keyword>
<keyword evidence="1" id="KW-0812">Transmembrane</keyword>
<reference evidence="2" key="1">
    <citation type="submission" date="2021-02" db="EMBL/GenBank/DDBJ databases">
        <authorList>
            <person name="Nowell W R."/>
        </authorList>
    </citation>
    <scope>NUCLEOTIDE SEQUENCE</scope>
</reference>
<evidence type="ECO:0000256" key="1">
    <source>
        <dbReference type="SAM" id="Phobius"/>
    </source>
</evidence>
<protein>
    <submittedName>
        <fullName evidence="2">Uncharacterized protein</fullName>
    </submittedName>
</protein>
<gene>
    <name evidence="2" type="ORF">EDS130_LOCUS44615</name>
    <name evidence="3" type="ORF">XAT740_LOCUS43332</name>
</gene>
<comment type="caution">
    <text evidence="2">The sequence shown here is derived from an EMBL/GenBank/DDBJ whole genome shotgun (WGS) entry which is preliminary data.</text>
</comment>
<organism evidence="2 5">
    <name type="scientific">Adineta ricciae</name>
    <name type="common">Rotifer</name>
    <dbReference type="NCBI Taxonomy" id="249248"/>
    <lineage>
        <taxon>Eukaryota</taxon>
        <taxon>Metazoa</taxon>
        <taxon>Spiralia</taxon>
        <taxon>Gnathifera</taxon>
        <taxon>Rotifera</taxon>
        <taxon>Eurotatoria</taxon>
        <taxon>Bdelloidea</taxon>
        <taxon>Adinetida</taxon>
        <taxon>Adinetidae</taxon>
        <taxon>Adineta</taxon>
    </lineage>
</organism>
<dbReference type="OrthoDB" id="10043997at2759"/>
<feature type="transmembrane region" description="Helical" evidence="1">
    <location>
        <begin position="1174"/>
        <end position="1195"/>
    </location>
</feature>
<dbReference type="Proteomes" id="UP000663852">
    <property type="component" value="Unassembled WGS sequence"/>
</dbReference>
<keyword evidence="1" id="KW-0472">Membrane</keyword>
<feature type="transmembrane region" description="Helical" evidence="1">
    <location>
        <begin position="39"/>
        <end position="57"/>
    </location>
</feature>
<feature type="transmembrane region" description="Helical" evidence="1">
    <location>
        <begin position="389"/>
        <end position="408"/>
    </location>
</feature>
<feature type="transmembrane region" description="Helical" evidence="1">
    <location>
        <begin position="799"/>
        <end position="823"/>
    </location>
</feature>